<dbReference type="InterPro" id="IPR051932">
    <property type="entry name" value="Bact_StressResp_Reg"/>
</dbReference>
<accession>A0A3A9KBH0</accession>
<reference evidence="2 3" key="1">
    <citation type="submission" date="2017-10" db="EMBL/GenBank/DDBJ databases">
        <title>Bacillus sp. nov., a halophilic bacterium isolated from a Keqin Lake.</title>
        <authorList>
            <person name="Wang H."/>
        </authorList>
    </citation>
    <scope>NUCLEOTIDE SEQUENCE [LARGE SCALE GENOMIC DNA]</scope>
    <source>
        <strain evidence="2 3">KCTC 13187</strain>
    </source>
</reference>
<keyword evidence="3" id="KW-1185">Reference proteome</keyword>
<dbReference type="InterPro" id="IPR029016">
    <property type="entry name" value="GAF-like_dom_sf"/>
</dbReference>
<dbReference type="Gene3D" id="3.30.450.40">
    <property type="match status" value="1"/>
</dbReference>
<sequence length="263" mass="29192">MFELISEKLNVNTTYVTKRGESAMTVLSSFNKEEKIIPEGYSVEYGDNYCRLIIMNEEDAMCTENLSKDALTKELEVTSLLGVKGFLGVTLKDTNGNVFGTLCVMDREEKQFTEDDKKYLKSIAGVLSHIIELDRAKYNLGFLSVPIIPITKGVSILSVQGVIDEVRSKLIMQEVLNYGAENQIEHFIIDLSGLVILENAFPSVLFDMVQALEIMGISTVITGVSPSFAKQEVNNTQLKNLNTKTVKNIESALDNIGFKLTAK</sequence>
<dbReference type="InterPro" id="IPR002645">
    <property type="entry name" value="STAS_dom"/>
</dbReference>
<dbReference type="Pfam" id="PF01740">
    <property type="entry name" value="STAS"/>
    <property type="match status" value="1"/>
</dbReference>
<proteinExistence type="predicted"/>
<dbReference type="SUPFAM" id="SSF55781">
    <property type="entry name" value="GAF domain-like"/>
    <property type="match status" value="1"/>
</dbReference>
<dbReference type="Pfam" id="PF01590">
    <property type="entry name" value="GAF"/>
    <property type="match status" value="1"/>
</dbReference>
<dbReference type="SUPFAM" id="SSF52091">
    <property type="entry name" value="SpoIIaa-like"/>
    <property type="match status" value="1"/>
</dbReference>
<dbReference type="AlphaFoldDB" id="A0A3A9KBH0"/>
<name>A0A3A9KBH0_9BACI</name>
<dbReference type="PANTHER" id="PTHR33745:SF8">
    <property type="entry name" value="BLUE-LIGHT PHOTORECEPTOR"/>
    <property type="match status" value="1"/>
</dbReference>
<dbReference type="PROSITE" id="PS50801">
    <property type="entry name" value="STAS"/>
    <property type="match status" value="1"/>
</dbReference>
<dbReference type="InterPro" id="IPR003018">
    <property type="entry name" value="GAF"/>
</dbReference>
<feature type="domain" description="STAS" evidence="1">
    <location>
        <begin position="144"/>
        <end position="256"/>
    </location>
</feature>
<evidence type="ECO:0000259" key="1">
    <source>
        <dbReference type="PROSITE" id="PS50801"/>
    </source>
</evidence>
<evidence type="ECO:0000313" key="3">
    <source>
        <dbReference type="Proteomes" id="UP000281498"/>
    </source>
</evidence>
<evidence type="ECO:0000313" key="2">
    <source>
        <dbReference type="EMBL" id="RKL67821.1"/>
    </source>
</evidence>
<protein>
    <submittedName>
        <fullName evidence="2">Anti-anti-sigma factor</fullName>
    </submittedName>
</protein>
<dbReference type="OrthoDB" id="1120027at2"/>
<dbReference type="CDD" id="cd07041">
    <property type="entry name" value="STAS_RsbR_RsbS_like"/>
    <property type="match status" value="1"/>
</dbReference>
<organism evidence="2 3">
    <name type="scientific">Salipaludibacillus neizhouensis</name>
    <dbReference type="NCBI Taxonomy" id="885475"/>
    <lineage>
        <taxon>Bacteria</taxon>
        <taxon>Bacillati</taxon>
        <taxon>Bacillota</taxon>
        <taxon>Bacilli</taxon>
        <taxon>Bacillales</taxon>
        <taxon>Bacillaceae</taxon>
    </lineage>
</organism>
<dbReference type="Proteomes" id="UP000281498">
    <property type="component" value="Unassembled WGS sequence"/>
</dbReference>
<comment type="caution">
    <text evidence="2">The sequence shown here is derived from an EMBL/GenBank/DDBJ whole genome shotgun (WGS) entry which is preliminary data.</text>
</comment>
<dbReference type="Gene3D" id="3.30.750.24">
    <property type="entry name" value="STAS domain"/>
    <property type="match status" value="1"/>
</dbReference>
<dbReference type="PANTHER" id="PTHR33745">
    <property type="entry name" value="RSBT ANTAGONIST PROTEIN RSBS-RELATED"/>
    <property type="match status" value="1"/>
</dbReference>
<dbReference type="InterPro" id="IPR036513">
    <property type="entry name" value="STAS_dom_sf"/>
</dbReference>
<dbReference type="EMBL" id="PDOE01000003">
    <property type="protein sequence ID" value="RKL67821.1"/>
    <property type="molecule type" value="Genomic_DNA"/>
</dbReference>
<gene>
    <name evidence="2" type="ORF">CR203_08895</name>
</gene>